<evidence type="ECO:0000313" key="16">
    <source>
        <dbReference type="Proteomes" id="UP000430272"/>
    </source>
</evidence>
<dbReference type="InterPro" id="IPR012910">
    <property type="entry name" value="Plug_dom"/>
</dbReference>
<dbReference type="CDD" id="cd01347">
    <property type="entry name" value="ligand_gated_channel"/>
    <property type="match status" value="1"/>
</dbReference>
<keyword evidence="9 10" id="KW-0998">Cell outer membrane</keyword>
<dbReference type="InterPro" id="IPR037066">
    <property type="entry name" value="Plug_dom_sf"/>
</dbReference>
<dbReference type="GO" id="GO:0009279">
    <property type="term" value="C:cell outer membrane"/>
    <property type="evidence" value="ECO:0007669"/>
    <property type="project" value="UniProtKB-SubCell"/>
</dbReference>
<keyword evidence="6" id="KW-0406">Ion transport</keyword>
<keyword evidence="4 10" id="KW-0812">Transmembrane</keyword>
<evidence type="ECO:0000259" key="13">
    <source>
        <dbReference type="Pfam" id="PF00593"/>
    </source>
</evidence>
<reference evidence="15 16" key="1">
    <citation type="submission" date="2019-12" db="EMBL/GenBank/DDBJ databases">
        <title>Genomic-based taxomic classification of the family Erythrobacteraceae.</title>
        <authorList>
            <person name="Xu L."/>
        </authorList>
    </citation>
    <scope>NUCLEOTIDE SEQUENCE [LARGE SCALE GENOMIC DNA]</scope>
    <source>
        <strain evidence="15 16">JCM 17468</strain>
    </source>
</reference>
<dbReference type="Pfam" id="PF07715">
    <property type="entry name" value="Plug"/>
    <property type="match status" value="1"/>
</dbReference>
<keyword evidence="15" id="KW-0675">Receptor</keyword>
<name>A0A844Y7J6_9SPHN</name>
<dbReference type="GO" id="GO:0006811">
    <property type="term" value="P:monoatomic ion transport"/>
    <property type="evidence" value="ECO:0007669"/>
    <property type="project" value="UniProtKB-KW"/>
</dbReference>
<feature type="signal peptide" evidence="12">
    <location>
        <begin position="1"/>
        <end position="19"/>
    </location>
</feature>
<evidence type="ECO:0000256" key="2">
    <source>
        <dbReference type="ARBA" id="ARBA00022448"/>
    </source>
</evidence>
<evidence type="ECO:0000256" key="6">
    <source>
        <dbReference type="ARBA" id="ARBA00023065"/>
    </source>
</evidence>
<dbReference type="PANTHER" id="PTHR30069:SF53">
    <property type="entry name" value="COLICIN I RECEPTOR-RELATED"/>
    <property type="match status" value="1"/>
</dbReference>
<dbReference type="InterPro" id="IPR039426">
    <property type="entry name" value="TonB-dep_rcpt-like"/>
</dbReference>
<gene>
    <name evidence="15" type="ORF">GRI47_03155</name>
</gene>
<evidence type="ECO:0000313" key="15">
    <source>
        <dbReference type="EMBL" id="MXO53008.1"/>
    </source>
</evidence>
<dbReference type="OrthoDB" id="9796221at2"/>
<evidence type="ECO:0000259" key="14">
    <source>
        <dbReference type="Pfam" id="PF07715"/>
    </source>
</evidence>
<dbReference type="Gene3D" id="2.170.130.10">
    <property type="entry name" value="TonB-dependent receptor, plug domain"/>
    <property type="match status" value="1"/>
</dbReference>
<dbReference type="AlphaFoldDB" id="A0A844Y7J6"/>
<evidence type="ECO:0000256" key="10">
    <source>
        <dbReference type="PROSITE-ProRule" id="PRU01360"/>
    </source>
</evidence>
<evidence type="ECO:0000256" key="8">
    <source>
        <dbReference type="ARBA" id="ARBA00023136"/>
    </source>
</evidence>
<keyword evidence="2 10" id="KW-0813">Transport</keyword>
<comment type="subcellular location">
    <subcellularLocation>
        <location evidence="1 10">Cell outer membrane</location>
        <topology evidence="1 10">Multi-pass membrane protein</topology>
    </subcellularLocation>
</comment>
<dbReference type="Pfam" id="PF00593">
    <property type="entry name" value="TonB_dep_Rec_b-barrel"/>
    <property type="match status" value="1"/>
</dbReference>
<keyword evidence="7 11" id="KW-0798">TonB box</keyword>
<feature type="domain" description="TonB-dependent receptor-like beta-barrel" evidence="13">
    <location>
        <begin position="223"/>
        <end position="631"/>
    </location>
</feature>
<dbReference type="SUPFAM" id="SSF56935">
    <property type="entry name" value="Porins"/>
    <property type="match status" value="1"/>
</dbReference>
<accession>A0A844Y7J6</accession>
<organism evidence="15 16">
    <name type="scientific">Qipengyuania pelagi</name>
    <dbReference type="NCBI Taxonomy" id="994320"/>
    <lineage>
        <taxon>Bacteria</taxon>
        <taxon>Pseudomonadati</taxon>
        <taxon>Pseudomonadota</taxon>
        <taxon>Alphaproteobacteria</taxon>
        <taxon>Sphingomonadales</taxon>
        <taxon>Erythrobacteraceae</taxon>
        <taxon>Qipengyuania</taxon>
    </lineage>
</organism>
<dbReference type="Gene3D" id="2.40.170.20">
    <property type="entry name" value="TonB-dependent receptor, beta-barrel domain"/>
    <property type="match status" value="1"/>
</dbReference>
<comment type="caution">
    <text evidence="15">The sequence shown here is derived from an EMBL/GenBank/DDBJ whole genome shotgun (WGS) entry which is preliminary data.</text>
</comment>
<evidence type="ECO:0000256" key="11">
    <source>
        <dbReference type="RuleBase" id="RU003357"/>
    </source>
</evidence>
<keyword evidence="3 10" id="KW-1134">Transmembrane beta strand</keyword>
<feature type="domain" description="TonB-dependent receptor plug" evidence="14">
    <location>
        <begin position="83"/>
        <end position="190"/>
    </location>
</feature>
<keyword evidence="16" id="KW-1185">Reference proteome</keyword>
<feature type="chain" id="PRO_5032496291" evidence="12">
    <location>
        <begin position="20"/>
        <end position="657"/>
    </location>
</feature>
<evidence type="ECO:0000256" key="5">
    <source>
        <dbReference type="ARBA" id="ARBA00022729"/>
    </source>
</evidence>
<evidence type="ECO:0000256" key="12">
    <source>
        <dbReference type="SAM" id="SignalP"/>
    </source>
</evidence>
<dbReference type="Proteomes" id="UP000430272">
    <property type="component" value="Unassembled WGS sequence"/>
</dbReference>
<dbReference type="RefSeq" id="WP_160659909.1">
    <property type="nucleotide sequence ID" value="NZ_BAABDV010000001.1"/>
</dbReference>
<evidence type="ECO:0000256" key="9">
    <source>
        <dbReference type="ARBA" id="ARBA00023237"/>
    </source>
</evidence>
<comment type="similarity">
    <text evidence="10 11">Belongs to the TonB-dependent receptor family.</text>
</comment>
<sequence>MYKFLFSLSVSCLSIAASAQQTQSEAQPDRDAGEEALAEIIAGQGGPAPVPPEQRREIEFVAREDGGADVITVTATGFSLDPDNTGQSVTVIGRDEIAAIQGADLSRVFARLPGVTSVRNGPIGSFTGLNVRGAASQQLLVLVDGVRVADQASPGGGFDFGTLLATNVASLDLTRGANSTIWGADALGGVLNVSTRGAAGLDASLEYGARDTLTSAVSGGVEGDRYFVGLSGSALRTDGFSAAANGTEKDGTRQFGLGGSAFFDVTDAIELFANARYAESDLDIDGFAPPTFAFGDTLDTQHTRQYSGAVGATYYGQNLTLRGSYGLSDTERENANPLTGPSFSSDGHTDSLQLRGEYRAIGGLTLAFGGEQYWSSYATDSDAGADVSITGGYLQAGWVFGGLAAHAGARVDDHELFGSAVSFGGDVSYALGGGWRVKGSIGEGFKAPTLFQLFSDFGNEALQPERSTSYDLGIALGDRSAARYFAVTGFRRDSEDLIGFASCFQNPAPICASRPFGYYENTDRARAQGIEVEGSALLGETFRVSAIYSLIDTEDRTTGNELARRPRHSATLYADYEAPFGVRLGADLRLVGDSFDNAANSVRLDGYTLVDLRAAMPVTDAVEIFGRVENVFDEDYQTAAGYAQAGRGAFVGVRTRM</sequence>
<dbReference type="InterPro" id="IPR000531">
    <property type="entry name" value="Beta-barrel_TonB"/>
</dbReference>
<dbReference type="PANTHER" id="PTHR30069">
    <property type="entry name" value="TONB-DEPENDENT OUTER MEMBRANE RECEPTOR"/>
    <property type="match status" value="1"/>
</dbReference>
<evidence type="ECO:0000256" key="1">
    <source>
        <dbReference type="ARBA" id="ARBA00004571"/>
    </source>
</evidence>
<keyword evidence="5 12" id="KW-0732">Signal</keyword>
<keyword evidence="8 10" id="KW-0472">Membrane</keyword>
<evidence type="ECO:0000256" key="7">
    <source>
        <dbReference type="ARBA" id="ARBA00023077"/>
    </source>
</evidence>
<evidence type="ECO:0000256" key="4">
    <source>
        <dbReference type="ARBA" id="ARBA00022692"/>
    </source>
</evidence>
<protein>
    <submittedName>
        <fullName evidence="15">TonB-dependent receptor</fullName>
    </submittedName>
</protein>
<dbReference type="PROSITE" id="PS52016">
    <property type="entry name" value="TONB_DEPENDENT_REC_3"/>
    <property type="match status" value="1"/>
</dbReference>
<dbReference type="InterPro" id="IPR036942">
    <property type="entry name" value="Beta-barrel_TonB_sf"/>
</dbReference>
<dbReference type="GO" id="GO:0015889">
    <property type="term" value="P:cobalamin transport"/>
    <property type="evidence" value="ECO:0007669"/>
    <property type="project" value="TreeGrafter"/>
</dbReference>
<evidence type="ECO:0000256" key="3">
    <source>
        <dbReference type="ARBA" id="ARBA00022452"/>
    </source>
</evidence>
<proteinExistence type="inferred from homology"/>
<dbReference type="EMBL" id="WTYD01000001">
    <property type="protein sequence ID" value="MXO53008.1"/>
    <property type="molecule type" value="Genomic_DNA"/>
</dbReference>